<keyword evidence="4" id="KW-0845">Vitamin A</keyword>
<evidence type="ECO:0000256" key="1">
    <source>
        <dbReference type="ARBA" id="ARBA00003699"/>
    </source>
</evidence>
<dbReference type="Ensembl" id="ENSACLT00000068062.1">
    <property type="protein sequence ID" value="ENSACLP00000066143.1"/>
    <property type="gene ID" value="ENSACLG00000019164.2"/>
</dbReference>
<sequence>MKGSPGANQRLLLWMCNNIFLSVSVNTPRTFPLSRVRISQHLLDTLVQPLPLCERISASGRETGVGFATRKVANLTKPTTIISVDGDTVTLKTQSTMKNTELSFTLGKEFDETTADDRKVKSIVKIEDGKLVHIQRWDEKETSLVREVNGNVLLLTLKLGEVVCTRRYEKAE</sequence>
<evidence type="ECO:0000256" key="5">
    <source>
        <dbReference type="ARBA" id="ARBA00023072"/>
    </source>
</evidence>
<evidence type="ECO:0000313" key="9">
    <source>
        <dbReference type="Proteomes" id="UP000265100"/>
    </source>
</evidence>
<dbReference type="Gene3D" id="2.40.128.20">
    <property type="match status" value="1"/>
</dbReference>
<dbReference type="InterPro" id="IPR000566">
    <property type="entry name" value="Lipocln_cytosolic_FA-bd_dom"/>
</dbReference>
<dbReference type="GO" id="GO:0016918">
    <property type="term" value="F:retinal binding"/>
    <property type="evidence" value="ECO:0007669"/>
    <property type="project" value="UniProtKB-KW"/>
</dbReference>
<reference evidence="8" key="1">
    <citation type="submission" date="2018-05" db="EMBL/GenBank/DDBJ databases">
        <authorList>
            <person name="Datahose"/>
        </authorList>
    </citation>
    <scope>NUCLEOTIDE SEQUENCE</scope>
</reference>
<dbReference type="InterPro" id="IPR000463">
    <property type="entry name" value="Fatty_acid-bd"/>
</dbReference>
<reference evidence="8" key="3">
    <citation type="submission" date="2025-09" db="UniProtKB">
        <authorList>
            <consortium name="Ensembl"/>
        </authorList>
    </citation>
    <scope>IDENTIFICATION</scope>
</reference>
<protein>
    <recommendedName>
        <fullName evidence="3">Cellular retinoic acid-binding protein 1</fullName>
    </recommendedName>
    <alternativeName>
        <fullName evidence="6">Cellular retinoic acid-binding protein I</fullName>
    </alternativeName>
</protein>
<dbReference type="FunFam" id="2.40.128.20:FF:000001">
    <property type="entry name" value="Fatty acid-binding protein, adipocyte"/>
    <property type="match status" value="1"/>
</dbReference>
<dbReference type="PANTHER" id="PTHR11955">
    <property type="entry name" value="FATTY ACID BINDING PROTEIN"/>
    <property type="match status" value="1"/>
</dbReference>
<evidence type="ECO:0000256" key="2">
    <source>
        <dbReference type="ARBA" id="ARBA00008390"/>
    </source>
</evidence>
<accession>A0AAX7U8N6</accession>
<dbReference type="InterPro" id="IPR012674">
    <property type="entry name" value="Calycin"/>
</dbReference>
<gene>
    <name evidence="8" type="primary">FABP3</name>
</gene>
<dbReference type="InterPro" id="IPR031259">
    <property type="entry name" value="ILBP"/>
</dbReference>
<dbReference type="SUPFAM" id="SSF50814">
    <property type="entry name" value="Lipocalins"/>
    <property type="match status" value="1"/>
</dbReference>
<name>A0AAX7U8N6_ASTCA</name>
<evidence type="ECO:0000256" key="6">
    <source>
        <dbReference type="ARBA" id="ARBA00030108"/>
    </source>
</evidence>
<dbReference type="PRINTS" id="PR00178">
    <property type="entry name" value="FATTYACIDBP"/>
</dbReference>
<dbReference type="GeneTree" id="ENSGT00940000155104"/>
<keyword evidence="5" id="KW-0683">Retinol-binding</keyword>
<dbReference type="AlphaFoldDB" id="A0AAX7U8N6"/>
<evidence type="ECO:0000256" key="4">
    <source>
        <dbReference type="ARBA" id="ARBA00022893"/>
    </source>
</evidence>
<dbReference type="Pfam" id="PF00061">
    <property type="entry name" value="Lipocalin"/>
    <property type="match status" value="1"/>
</dbReference>
<reference evidence="8" key="2">
    <citation type="submission" date="2025-08" db="UniProtKB">
        <authorList>
            <consortium name="Ensembl"/>
        </authorList>
    </citation>
    <scope>IDENTIFICATION</scope>
</reference>
<keyword evidence="9" id="KW-1185">Reference proteome</keyword>
<organism evidence="8 9">
    <name type="scientific">Astatotilapia calliptera</name>
    <name type="common">Eastern happy</name>
    <name type="synonym">Chromis callipterus</name>
    <dbReference type="NCBI Taxonomy" id="8154"/>
    <lineage>
        <taxon>Eukaryota</taxon>
        <taxon>Metazoa</taxon>
        <taxon>Chordata</taxon>
        <taxon>Craniata</taxon>
        <taxon>Vertebrata</taxon>
        <taxon>Euteleostomi</taxon>
        <taxon>Actinopterygii</taxon>
        <taxon>Neopterygii</taxon>
        <taxon>Teleostei</taxon>
        <taxon>Neoteleostei</taxon>
        <taxon>Acanthomorphata</taxon>
        <taxon>Ovalentaria</taxon>
        <taxon>Cichlomorphae</taxon>
        <taxon>Cichliformes</taxon>
        <taxon>Cichlidae</taxon>
        <taxon>African cichlids</taxon>
        <taxon>Pseudocrenilabrinae</taxon>
        <taxon>Haplochromini</taxon>
        <taxon>Astatotilapia</taxon>
    </lineage>
</organism>
<dbReference type="Proteomes" id="UP000265100">
    <property type="component" value="Chromosome 22"/>
</dbReference>
<evidence type="ECO:0000256" key="3">
    <source>
        <dbReference type="ARBA" id="ARBA00013592"/>
    </source>
</evidence>
<evidence type="ECO:0000259" key="7">
    <source>
        <dbReference type="Pfam" id="PF00061"/>
    </source>
</evidence>
<proteinExistence type="inferred from homology"/>
<feature type="domain" description="Lipocalin/cytosolic fatty-acid binding" evidence="7">
    <location>
        <begin position="60"/>
        <end position="170"/>
    </location>
</feature>
<dbReference type="GO" id="GO:0019841">
    <property type="term" value="F:retinol binding"/>
    <property type="evidence" value="ECO:0007669"/>
    <property type="project" value="UniProtKB-KW"/>
</dbReference>
<comment type="similarity">
    <text evidence="2">Belongs to the calycin superfamily. Fatty-acid binding protein (FABP) family.</text>
</comment>
<evidence type="ECO:0000313" key="8">
    <source>
        <dbReference type="Ensembl" id="ENSACLP00000066143.1"/>
    </source>
</evidence>
<comment type="function">
    <text evidence="1">Cytosolic CRABPs may regulate the access of retinoic acid to the nuclear retinoic acid receptors.</text>
</comment>